<accession>A0A3P7LFV5</accession>
<gene>
    <name evidence="1" type="ORF">DILT_LOCUS5374</name>
</gene>
<evidence type="ECO:0000313" key="1">
    <source>
        <dbReference type="EMBL" id="VDN09543.1"/>
    </source>
</evidence>
<reference evidence="1 2" key="1">
    <citation type="submission" date="2018-11" db="EMBL/GenBank/DDBJ databases">
        <authorList>
            <consortium name="Pathogen Informatics"/>
        </authorList>
    </citation>
    <scope>NUCLEOTIDE SEQUENCE [LARGE SCALE GENOMIC DNA]</scope>
</reference>
<proteinExistence type="predicted"/>
<evidence type="ECO:0000313" key="2">
    <source>
        <dbReference type="Proteomes" id="UP000281553"/>
    </source>
</evidence>
<dbReference type="EMBL" id="UYRU01047282">
    <property type="protein sequence ID" value="VDN09543.1"/>
    <property type="molecule type" value="Genomic_DNA"/>
</dbReference>
<organism evidence="1 2">
    <name type="scientific">Dibothriocephalus latus</name>
    <name type="common">Fish tapeworm</name>
    <name type="synonym">Diphyllobothrium latum</name>
    <dbReference type="NCBI Taxonomy" id="60516"/>
    <lineage>
        <taxon>Eukaryota</taxon>
        <taxon>Metazoa</taxon>
        <taxon>Spiralia</taxon>
        <taxon>Lophotrochozoa</taxon>
        <taxon>Platyhelminthes</taxon>
        <taxon>Cestoda</taxon>
        <taxon>Eucestoda</taxon>
        <taxon>Diphyllobothriidea</taxon>
        <taxon>Diphyllobothriidae</taxon>
        <taxon>Dibothriocephalus</taxon>
    </lineage>
</organism>
<dbReference type="Proteomes" id="UP000281553">
    <property type="component" value="Unassembled WGS sequence"/>
</dbReference>
<name>A0A3P7LFV5_DIBLA</name>
<sequence>MPSDEAGEEPVAGATAAANDFAVSETKCVVGQKPTEPAPGVKSPSMEATSALEKRILMRDLTFDQSH</sequence>
<protein>
    <submittedName>
        <fullName evidence="1">Uncharacterized protein</fullName>
    </submittedName>
</protein>
<dbReference type="AlphaFoldDB" id="A0A3P7LFV5"/>
<keyword evidence="2" id="KW-1185">Reference proteome</keyword>